<proteinExistence type="predicted"/>
<protein>
    <submittedName>
        <fullName evidence="1">Uncharacterized protein</fullName>
    </submittedName>
</protein>
<organism evidence="1 2">
    <name type="scientific">Steinernema hermaphroditum</name>
    <dbReference type="NCBI Taxonomy" id="289476"/>
    <lineage>
        <taxon>Eukaryota</taxon>
        <taxon>Metazoa</taxon>
        <taxon>Ecdysozoa</taxon>
        <taxon>Nematoda</taxon>
        <taxon>Chromadorea</taxon>
        <taxon>Rhabditida</taxon>
        <taxon>Tylenchina</taxon>
        <taxon>Panagrolaimomorpha</taxon>
        <taxon>Strongyloidoidea</taxon>
        <taxon>Steinernematidae</taxon>
        <taxon>Steinernema</taxon>
    </lineage>
</organism>
<name>A0AA39I1G1_9BILA</name>
<reference evidence="1" key="1">
    <citation type="submission" date="2023-06" db="EMBL/GenBank/DDBJ databases">
        <title>Genomic analysis of the entomopathogenic nematode Steinernema hermaphroditum.</title>
        <authorList>
            <person name="Schwarz E.M."/>
            <person name="Heppert J.K."/>
            <person name="Baniya A."/>
            <person name="Schwartz H.T."/>
            <person name="Tan C.-H."/>
            <person name="Antoshechkin I."/>
            <person name="Sternberg P.W."/>
            <person name="Goodrich-Blair H."/>
            <person name="Dillman A.R."/>
        </authorList>
    </citation>
    <scope>NUCLEOTIDE SEQUENCE</scope>
    <source>
        <strain evidence="1">PS9179</strain>
        <tissue evidence="1">Whole animal</tissue>
    </source>
</reference>
<sequence>MALPLPLLSRENLLHRADAILQKHAESLDPELLEYLQLSRRYINLHFDPYVSTGILSFLPVEVVYDVFTMNEDDICRSELAKLEGAFGQVAREKPMTAYVNMRGLRHGKFGSNKILTSIAQLHGTRIKEVDVRVPSREQYLTPAQLQNFKVALKGNYEALDISLASFGLSQSEISSSESAKTALEDLFTNTLPSKACKKLKISLCPHNDHLDKFIELFFQRNQEHRLSLTLVNYSIPTHIHDLCRSFAAKLRIFFFLILIRILSSGHKVW</sequence>
<gene>
    <name evidence="1" type="ORF">QR680_011916</name>
</gene>
<accession>A0AA39I1G1</accession>
<evidence type="ECO:0000313" key="1">
    <source>
        <dbReference type="EMBL" id="KAK0415380.1"/>
    </source>
</evidence>
<dbReference type="EMBL" id="JAUCMV010000002">
    <property type="protein sequence ID" value="KAK0415380.1"/>
    <property type="molecule type" value="Genomic_DNA"/>
</dbReference>
<comment type="caution">
    <text evidence="1">The sequence shown here is derived from an EMBL/GenBank/DDBJ whole genome shotgun (WGS) entry which is preliminary data.</text>
</comment>
<dbReference type="AlphaFoldDB" id="A0AA39I1G1"/>
<evidence type="ECO:0000313" key="2">
    <source>
        <dbReference type="Proteomes" id="UP001175271"/>
    </source>
</evidence>
<keyword evidence="2" id="KW-1185">Reference proteome</keyword>
<dbReference type="Proteomes" id="UP001175271">
    <property type="component" value="Unassembled WGS sequence"/>
</dbReference>